<evidence type="ECO:0000256" key="3">
    <source>
        <dbReference type="ARBA" id="ARBA00022452"/>
    </source>
</evidence>
<sequence>MKRKSLLFRAAFLALTALLFSFFGPDAKAQVTSSTITGNVTDSKGESLPGATVVAVHVPSGTKYGSITNEKGLYTIPAVRVGGPYSVTVSFVGFQDQVKDNIFAELGSTSDVSFKMVDGSTDLKEVVVSTARSDVFSSDRTGASTSFGREQINTTPTIGRTLSDITKYNPYSNGQSFAGQDARFNNITIDGSVFNNGFGLGNSASAGGRTGTTAVSLDALDQVQVNVAPFDVRQSGFTGAGINAVTRSGTNELSGSAYTLFRNNDLVGKDGNGGQKITPAPNVKENTYGFRLGGPIIKNKLFFFINAEHFKSSTPALTWSLDRGTAGTNISRVTLADLQDLSQFMQTNFNYNLGALDGYNNDVKSTKGLIRLDYNINDHHKLSVRYSHHDSESGQIISNSNSSNTAGNGNRNNSGLAISGENTGYLIADNTRSVAAELTSNFGGKFANDLVVTYNKQIEDRTYKTSLFPTVDILKDGSTYTTVGFDPFTPNNKLNYSTFNITNNLSYFAGKHTFTFGVVYEHFTSNNVFFPSSNGVYVYNSIDDFKTAALAYKNNPNATTSPVSVARYNLRYSLLPGGGEPLQTLKRDLYSAYVQDEFQATPNFKITAGIRGDVFAYDNSTAKDFENPVVAAMTFRDENGQPYKVSTGTFPKTRLLLSPRIGFNWDVAGDKTTQVRGGTGLFVSRIPEVLVSNQLGNNGVNTAVISAQNTTDYPFTLDPSRFVPNRDSVDITKLPPYVINASDANLKYPQIWKSNIAVDQRLPFGFIGTVEFIYNKTLNGLRYIDANLKSPDRSFVGPDGRPRFPASGVVSSGSGANNTINQARFINPNISNVFVLKNTKKGNSYIATVKLEKPASKGLGGFVSYTYGQAKDIAFVGSTVQANVPTSTGQNYLPLTYSDNDLRHRIVGLVNYRLNYGGKFGGSTVFTLAGVSTSGQKISYTLNQDLNGDGQNSNDLIYVPRNASELTFVPLTVGTGANAVVYSPEQQQAAFDQYIAGNDYLKTRRGNYAERNGGAFPWLTRFDLTVIQEFYVAVGKKQKRNTIQLRGDILNVGNLINDKWGLGNLATASSSSGISNPLALASVSADGVPQYRIATQTINDGGVSKTILLRDSFTPNVNVNSVWQAQIGLRYIFN</sequence>
<dbReference type="RefSeq" id="WP_138366571.1">
    <property type="nucleotide sequence ID" value="NZ_VCEJ01000004.1"/>
</dbReference>
<proteinExistence type="predicted"/>
<evidence type="ECO:0000256" key="4">
    <source>
        <dbReference type="ARBA" id="ARBA00022692"/>
    </source>
</evidence>
<dbReference type="EMBL" id="VCEJ01000004">
    <property type="protein sequence ID" value="TLV01200.1"/>
    <property type="molecule type" value="Genomic_DNA"/>
</dbReference>
<feature type="domain" description="TonB-dependent transporter Oar-like beta-barrel" evidence="9">
    <location>
        <begin position="245"/>
        <end position="1057"/>
    </location>
</feature>
<dbReference type="Gene3D" id="2.40.170.20">
    <property type="entry name" value="TonB-dependent receptor, beta-barrel domain"/>
    <property type="match status" value="1"/>
</dbReference>
<keyword evidence="2" id="KW-0813">Transport</keyword>
<comment type="caution">
    <text evidence="10">The sequence shown here is derived from an EMBL/GenBank/DDBJ whole genome shotgun (WGS) entry which is preliminary data.</text>
</comment>
<dbReference type="InterPro" id="IPR039426">
    <property type="entry name" value="TonB-dep_rcpt-like"/>
</dbReference>
<dbReference type="Proteomes" id="UP000306402">
    <property type="component" value="Unassembled WGS sequence"/>
</dbReference>
<dbReference type="GO" id="GO:0015344">
    <property type="term" value="F:siderophore uptake transmembrane transporter activity"/>
    <property type="evidence" value="ECO:0007669"/>
    <property type="project" value="TreeGrafter"/>
</dbReference>
<dbReference type="InterPro" id="IPR036942">
    <property type="entry name" value="Beta-barrel_TonB_sf"/>
</dbReference>
<dbReference type="PANTHER" id="PTHR30069:SF46">
    <property type="entry name" value="OAR PROTEIN"/>
    <property type="match status" value="1"/>
</dbReference>
<accession>A0A5R9KYP3</accession>
<keyword evidence="11" id="KW-1185">Reference proteome</keyword>
<evidence type="ECO:0000259" key="9">
    <source>
        <dbReference type="Pfam" id="PF25183"/>
    </source>
</evidence>
<evidence type="ECO:0000313" key="11">
    <source>
        <dbReference type="Proteomes" id="UP000306402"/>
    </source>
</evidence>
<dbReference type="Pfam" id="PF25183">
    <property type="entry name" value="OMP_b-brl_4"/>
    <property type="match status" value="1"/>
</dbReference>
<keyword evidence="3" id="KW-1134">Transmembrane beta strand</keyword>
<evidence type="ECO:0000256" key="7">
    <source>
        <dbReference type="SAM" id="MobiDB-lite"/>
    </source>
</evidence>
<dbReference type="AlphaFoldDB" id="A0A5R9KYP3"/>
<gene>
    <name evidence="10" type="ORF">FEN17_17280</name>
</gene>
<evidence type="ECO:0000256" key="8">
    <source>
        <dbReference type="SAM" id="SignalP"/>
    </source>
</evidence>
<feature type="compositionally biased region" description="Low complexity" evidence="7">
    <location>
        <begin position="393"/>
        <end position="415"/>
    </location>
</feature>
<feature type="signal peptide" evidence="8">
    <location>
        <begin position="1"/>
        <end position="29"/>
    </location>
</feature>
<dbReference type="PANTHER" id="PTHR30069">
    <property type="entry name" value="TONB-DEPENDENT OUTER MEMBRANE RECEPTOR"/>
    <property type="match status" value="1"/>
</dbReference>
<feature type="region of interest" description="Disordered" evidence="7">
    <location>
        <begin position="391"/>
        <end position="415"/>
    </location>
</feature>
<dbReference type="GO" id="GO:0009279">
    <property type="term" value="C:cell outer membrane"/>
    <property type="evidence" value="ECO:0007669"/>
    <property type="project" value="UniProtKB-SubCell"/>
</dbReference>
<keyword evidence="4" id="KW-0812">Transmembrane</keyword>
<keyword evidence="8" id="KW-0732">Signal</keyword>
<protein>
    <submittedName>
        <fullName evidence="10">TonB-dependent receptor</fullName>
    </submittedName>
</protein>
<evidence type="ECO:0000256" key="2">
    <source>
        <dbReference type="ARBA" id="ARBA00022448"/>
    </source>
</evidence>
<evidence type="ECO:0000256" key="5">
    <source>
        <dbReference type="ARBA" id="ARBA00023136"/>
    </source>
</evidence>
<dbReference type="InterPro" id="IPR057601">
    <property type="entry name" value="Oar-like_b-barrel"/>
</dbReference>
<dbReference type="SUPFAM" id="SSF56935">
    <property type="entry name" value="Porins"/>
    <property type="match status" value="1"/>
</dbReference>
<evidence type="ECO:0000313" key="10">
    <source>
        <dbReference type="EMBL" id="TLV01200.1"/>
    </source>
</evidence>
<dbReference type="Gene3D" id="2.60.40.1120">
    <property type="entry name" value="Carboxypeptidase-like, regulatory domain"/>
    <property type="match status" value="1"/>
</dbReference>
<dbReference type="Pfam" id="PF13620">
    <property type="entry name" value="CarboxypepD_reg"/>
    <property type="match status" value="1"/>
</dbReference>
<organism evidence="10 11">
    <name type="scientific">Dyadobacter luticola</name>
    <dbReference type="NCBI Taxonomy" id="1979387"/>
    <lineage>
        <taxon>Bacteria</taxon>
        <taxon>Pseudomonadati</taxon>
        <taxon>Bacteroidota</taxon>
        <taxon>Cytophagia</taxon>
        <taxon>Cytophagales</taxon>
        <taxon>Spirosomataceae</taxon>
        <taxon>Dyadobacter</taxon>
    </lineage>
</organism>
<dbReference type="InterPro" id="IPR008969">
    <property type="entry name" value="CarboxyPept-like_regulatory"/>
</dbReference>
<reference evidence="10 11" key="1">
    <citation type="submission" date="2019-05" db="EMBL/GenBank/DDBJ databases">
        <authorList>
            <person name="Qu J.-H."/>
        </authorList>
    </citation>
    <scope>NUCLEOTIDE SEQUENCE [LARGE SCALE GENOMIC DNA]</scope>
    <source>
        <strain evidence="10 11">T17</strain>
    </source>
</reference>
<feature type="chain" id="PRO_5024437819" evidence="8">
    <location>
        <begin position="30"/>
        <end position="1134"/>
    </location>
</feature>
<keyword evidence="6" id="KW-0998">Cell outer membrane</keyword>
<dbReference type="GO" id="GO:0044718">
    <property type="term" value="P:siderophore transmembrane transport"/>
    <property type="evidence" value="ECO:0007669"/>
    <property type="project" value="TreeGrafter"/>
</dbReference>
<evidence type="ECO:0000256" key="1">
    <source>
        <dbReference type="ARBA" id="ARBA00004571"/>
    </source>
</evidence>
<keyword evidence="5" id="KW-0472">Membrane</keyword>
<keyword evidence="10" id="KW-0675">Receptor</keyword>
<dbReference type="OrthoDB" id="9768147at2"/>
<evidence type="ECO:0000256" key="6">
    <source>
        <dbReference type="ARBA" id="ARBA00023237"/>
    </source>
</evidence>
<dbReference type="SUPFAM" id="SSF49464">
    <property type="entry name" value="Carboxypeptidase regulatory domain-like"/>
    <property type="match status" value="1"/>
</dbReference>
<name>A0A5R9KYP3_9BACT</name>
<comment type="subcellular location">
    <subcellularLocation>
        <location evidence="1">Cell outer membrane</location>
        <topology evidence="1">Multi-pass membrane protein</topology>
    </subcellularLocation>
</comment>